<name>A0AB38U972_BACT4</name>
<proteinExistence type="predicted"/>
<dbReference type="EMBL" id="CP083685">
    <property type="protein sequence ID" value="UYU89415.1"/>
    <property type="molecule type" value="Genomic_DNA"/>
</dbReference>
<dbReference type="RefSeq" id="WP_264455106.1">
    <property type="nucleotide sequence ID" value="NZ_CP083685.1"/>
</dbReference>
<protein>
    <submittedName>
        <fullName evidence="1">Uncharacterized protein</fullName>
    </submittedName>
</protein>
<dbReference type="Proteomes" id="UP001162960">
    <property type="component" value="Chromosome"/>
</dbReference>
<dbReference type="InterPro" id="IPR046552">
    <property type="entry name" value="DUF6706"/>
</dbReference>
<gene>
    <name evidence="1" type="ORF">KQP74_15830</name>
</gene>
<sequence>MTNSEVFIAKCLHYNPSPLMVKDLLDDVGLKSEENCTDKRKVVSAVLAYLSGVRSLKSESEADCSNSYDVEGLTKHIVMLCKQFGYDSSEYLSGDLTEIEDGSCMW</sequence>
<dbReference type="Pfam" id="PF20449">
    <property type="entry name" value="DUF6706"/>
    <property type="match status" value="1"/>
</dbReference>
<organism evidence="1 2">
    <name type="scientific">Bacteroides thetaiotaomicron</name>
    <dbReference type="NCBI Taxonomy" id="818"/>
    <lineage>
        <taxon>Bacteria</taxon>
        <taxon>Pseudomonadati</taxon>
        <taxon>Bacteroidota</taxon>
        <taxon>Bacteroidia</taxon>
        <taxon>Bacteroidales</taxon>
        <taxon>Bacteroidaceae</taxon>
        <taxon>Bacteroides</taxon>
    </lineage>
</organism>
<evidence type="ECO:0000313" key="1">
    <source>
        <dbReference type="EMBL" id="UYU89415.1"/>
    </source>
</evidence>
<accession>A0AB38U972</accession>
<reference evidence="1" key="1">
    <citation type="submission" date="2021-06" db="EMBL/GenBank/DDBJ databases">
        <title>Interrogation of the integrated mobile genetic elements in gut-associated Bacteroides with a consensus prediction approach.</title>
        <authorList>
            <person name="Campbell D.E."/>
            <person name="Leigh J.R."/>
            <person name="Kim T."/>
            <person name="England W."/>
            <person name="Whitaker R.J."/>
            <person name="Degnan P.H."/>
        </authorList>
    </citation>
    <scope>NUCLEOTIDE SEQUENCE</scope>
    <source>
        <strain evidence="1">VPI-3443</strain>
    </source>
</reference>
<evidence type="ECO:0000313" key="2">
    <source>
        <dbReference type="Proteomes" id="UP001162960"/>
    </source>
</evidence>
<dbReference type="AlphaFoldDB" id="A0AB38U972"/>